<dbReference type="PANTHER" id="PTHR43265:SF1">
    <property type="entry name" value="ESTERASE ESTD"/>
    <property type="match status" value="1"/>
</dbReference>
<dbReference type="SUPFAM" id="SSF53474">
    <property type="entry name" value="alpha/beta-Hydrolases"/>
    <property type="match status" value="1"/>
</dbReference>
<dbReference type="Proteomes" id="UP000681722">
    <property type="component" value="Unassembled WGS sequence"/>
</dbReference>
<protein>
    <submittedName>
        <fullName evidence="1">Uncharacterized protein</fullName>
    </submittedName>
</protein>
<evidence type="ECO:0000313" key="3">
    <source>
        <dbReference type="Proteomes" id="UP000663829"/>
    </source>
</evidence>
<name>A0A814IT49_9BILA</name>
<keyword evidence="3" id="KW-1185">Reference proteome</keyword>
<dbReference type="PANTHER" id="PTHR43265">
    <property type="entry name" value="ESTERASE ESTD"/>
    <property type="match status" value="1"/>
</dbReference>
<dbReference type="OrthoDB" id="10249433at2759"/>
<organism evidence="1 3">
    <name type="scientific">Didymodactylos carnosus</name>
    <dbReference type="NCBI Taxonomy" id="1234261"/>
    <lineage>
        <taxon>Eukaryota</taxon>
        <taxon>Metazoa</taxon>
        <taxon>Spiralia</taxon>
        <taxon>Gnathifera</taxon>
        <taxon>Rotifera</taxon>
        <taxon>Eurotatoria</taxon>
        <taxon>Bdelloidea</taxon>
        <taxon>Philodinida</taxon>
        <taxon>Philodinidae</taxon>
        <taxon>Didymodactylos</taxon>
    </lineage>
</organism>
<accession>A0A814IT49</accession>
<dbReference type="Gene3D" id="3.40.50.1820">
    <property type="entry name" value="alpha/beta hydrolase"/>
    <property type="match status" value="1"/>
</dbReference>
<dbReference type="GO" id="GO:0052689">
    <property type="term" value="F:carboxylic ester hydrolase activity"/>
    <property type="evidence" value="ECO:0007669"/>
    <property type="project" value="TreeGrafter"/>
</dbReference>
<reference evidence="1" key="1">
    <citation type="submission" date="2021-02" db="EMBL/GenBank/DDBJ databases">
        <authorList>
            <person name="Nowell W R."/>
        </authorList>
    </citation>
    <scope>NUCLEOTIDE SEQUENCE</scope>
</reference>
<dbReference type="InterPro" id="IPR053145">
    <property type="entry name" value="AB_hydrolase_Est10"/>
</dbReference>
<dbReference type="AlphaFoldDB" id="A0A814IT49"/>
<sequence>MVSDSSDNFFMYNVTFDSSENVTSGKIKLFGTILIPIEATISNPVPGCLLIHGSGGNDRWEDIENNYHLFYDIATYLASNGIAVLVYDKRNCRLPICQYQFCNISPINDTDNCVQSLKLTMFDYVSDAEQAFKFLANYSQTINSKRLIIGGHSEEQLQYLQSQVPVTPQIEQAIEQLIEIINMLNCTTLITENQYNLIRSQSVPIDFNSVICYGGHTYPQFTFPNLNLTVEKGFYCPAQCGTNVCSPHMNSDYCLLLCQIGYFNYDICLSTAYAYSQLKIGYLINDTNVALQNLSILIVNSQSDLKTPPSVYQPLHHLLKQVYERESKLQLLSIQEINELNHYMTIGTETQVAPIVTNTALKFLIDQNILLTKNIADINRNCSLLSILCLVNYFYIKSKR</sequence>
<comment type="caution">
    <text evidence="1">The sequence shown here is derived from an EMBL/GenBank/DDBJ whole genome shotgun (WGS) entry which is preliminary data.</text>
</comment>
<dbReference type="InterPro" id="IPR029058">
    <property type="entry name" value="AB_hydrolase_fold"/>
</dbReference>
<evidence type="ECO:0000313" key="2">
    <source>
        <dbReference type="EMBL" id="CAF3797954.1"/>
    </source>
</evidence>
<gene>
    <name evidence="1" type="ORF">GPM918_LOCUS15074</name>
    <name evidence="2" type="ORF">SRO942_LOCUS15074</name>
</gene>
<dbReference type="EMBL" id="CAJOBC010003725">
    <property type="protein sequence ID" value="CAF3797954.1"/>
    <property type="molecule type" value="Genomic_DNA"/>
</dbReference>
<dbReference type="EMBL" id="CAJNOQ010003725">
    <property type="protein sequence ID" value="CAF1026850.1"/>
    <property type="molecule type" value="Genomic_DNA"/>
</dbReference>
<proteinExistence type="predicted"/>
<evidence type="ECO:0000313" key="1">
    <source>
        <dbReference type="EMBL" id="CAF1026850.1"/>
    </source>
</evidence>
<dbReference type="Proteomes" id="UP000663829">
    <property type="component" value="Unassembled WGS sequence"/>
</dbReference>